<proteinExistence type="inferred from homology"/>
<dbReference type="Proteomes" id="UP000001307">
    <property type="component" value="Unassembled WGS sequence"/>
</dbReference>
<evidence type="ECO:0000313" key="2">
    <source>
        <dbReference type="EMBL" id="CBY10541.1"/>
    </source>
</evidence>
<evidence type="ECO:0000313" key="3">
    <source>
        <dbReference type="EMBL" id="CBY36075.1"/>
    </source>
</evidence>
<dbReference type="OrthoDB" id="5985073at2759"/>
<reference evidence="2" key="1">
    <citation type="journal article" date="2010" name="Science">
        <title>Plasticity of animal genome architecture unmasked by rapid evolution of a pelagic tunicate.</title>
        <authorList>
            <person name="Denoeud F."/>
            <person name="Henriet S."/>
            <person name="Mungpakdee S."/>
            <person name="Aury J.M."/>
            <person name="Da Silva C."/>
            <person name="Brinkmann H."/>
            <person name="Mikhaleva J."/>
            <person name="Olsen L.C."/>
            <person name="Jubin C."/>
            <person name="Canestro C."/>
            <person name="Bouquet J.M."/>
            <person name="Danks G."/>
            <person name="Poulain J."/>
            <person name="Campsteijn C."/>
            <person name="Adamski M."/>
            <person name="Cross I."/>
            <person name="Yadetie F."/>
            <person name="Muffato M."/>
            <person name="Louis A."/>
            <person name="Butcher S."/>
            <person name="Tsagkogeorga G."/>
            <person name="Konrad A."/>
            <person name="Singh S."/>
            <person name="Jensen M.F."/>
            <person name="Cong E.H."/>
            <person name="Eikeseth-Otteraa H."/>
            <person name="Noel B."/>
            <person name="Anthouard V."/>
            <person name="Porcel B.M."/>
            <person name="Kachouri-Lafond R."/>
            <person name="Nishino A."/>
            <person name="Ugolini M."/>
            <person name="Chourrout P."/>
            <person name="Nishida H."/>
            <person name="Aasland R."/>
            <person name="Huzurbazar S."/>
            <person name="Westhof E."/>
            <person name="Delsuc F."/>
            <person name="Lehrach H."/>
            <person name="Reinhardt R."/>
            <person name="Weissenbach J."/>
            <person name="Roy S.W."/>
            <person name="Artiguenave F."/>
            <person name="Postlethwait J.H."/>
            <person name="Manak J.R."/>
            <person name="Thompson E.M."/>
            <person name="Jaillon O."/>
            <person name="Du Pasquier L."/>
            <person name="Boudinot P."/>
            <person name="Liberles D.A."/>
            <person name="Volff J.N."/>
            <person name="Philippe H."/>
            <person name="Lenhard B."/>
            <person name="Roest Crollius H."/>
            <person name="Wincker P."/>
            <person name="Chourrout D."/>
        </authorList>
    </citation>
    <scope>NUCLEOTIDE SEQUENCE [LARGE SCALE GENOMIC DNA]</scope>
</reference>
<dbReference type="EMBL" id="FN653059">
    <property type="protein sequence ID" value="CBY10541.1"/>
    <property type="molecule type" value="Genomic_DNA"/>
</dbReference>
<comment type="similarity">
    <text evidence="1">Belongs to the WSCD family.</text>
</comment>
<dbReference type="AlphaFoldDB" id="E4XJ98"/>
<evidence type="ECO:0008006" key="5">
    <source>
        <dbReference type="Google" id="ProtNLM"/>
    </source>
</evidence>
<dbReference type="InterPro" id="IPR027417">
    <property type="entry name" value="P-loop_NTPase"/>
</dbReference>
<dbReference type="Gene3D" id="3.40.50.300">
    <property type="entry name" value="P-loop containing nucleotide triphosphate hydrolases"/>
    <property type="match status" value="1"/>
</dbReference>
<evidence type="ECO:0000313" key="4">
    <source>
        <dbReference type="Proteomes" id="UP000001307"/>
    </source>
</evidence>
<sequence>MSAATKITSNPVQNAISVVLVVLIMLQARNMVIEHEINKSKLVRNHVVDEMRSVVDELVREESATFVQIPRAGLNNSDKSVIDIDQSPQHLLQNAPFPIAELSSDQLIVENEENFDKSTCTDDFKLFDTPKPITALSSFPGSGNTWSRHLLHMATGIWTGNAKSSSKLKQAGWLAEDIDCNSGLTIAVKTHRWHTMKKCAYNKVIMVVRNPFYAFIAEFNREVASKTAEVEAAAFKHDGTVENKRLPLTYNIQEWNEFVALSTREYLAFFTDWLHEYKGPFTAICFEELVEKPKQGVSDMLEFLRFPLYRLDCIFANLEGDFHREHHITPSLSKLFNPEQAEKILSVIKRVSELLVQHRLRDCTSFFNYITLFD</sequence>
<keyword evidence="4" id="KW-1185">Reference proteome</keyword>
<evidence type="ECO:0000256" key="1">
    <source>
        <dbReference type="ARBA" id="ARBA00010236"/>
    </source>
</evidence>
<dbReference type="InParanoid" id="E4XJ98"/>
<dbReference type="Proteomes" id="UP000011014">
    <property type="component" value="Unassembled WGS sequence"/>
</dbReference>
<organism evidence="2">
    <name type="scientific">Oikopleura dioica</name>
    <name type="common">Tunicate</name>
    <dbReference type="NCBI Taxonomy" id="34765"/>
    <lineage>
        <taxon>Eukaryota</taxon>
        <taxon>Metazoa</taxon>
        <taxon>Chordata</taxon>
        <taxon>Tunicata</taxon>
        <taxon>Appendicularia</taxon>
        <taxon>Copelata</taxon>
        <taxon>Oikopleuridae</taxon>
        <taxon>Oikopleura</taxon>
    </lineage>
</organism>
<accession>E4XJ98</accession>
<protein>
    <recommendedName>
        <fullName evidence="5">Sulfotransferase</fullName>
    </recommendedName>
</protein>
<dbReference type="PANTHER" id="PTHR45964:SF5">
    <property type="entry name" value="WSCD FAMILY MEMBER CG9164"/>
    <property type="match status" value="1"/>
</dbReference>
<dbReference type="InterPro" id="IPR051589">
    <property type="entry name" value="Sialate-O-sulfotransferase"/>
</dbReference>
<gene>
    <name evidence="2" type="ORF">GSOID_T00012688001</name>
    <name evidence="3" type="ORF">GSOID_T00028555001</name>
</gene>
<dbReference type="PANTHER" id="PTHR45964">
    <property type="entry name" value="WSCD FAMILY MEMBER CG9164"/>
    <property type="match status" value="1"/>
</dbReference>
<name>E4XJ98_OIKDI</name>
<dbReference type="SUPFAM" id="SSF52540">
    <property type="entry name" value="P-loop containing nucleoside triphosphate hydrolases"/>
    <property type="match status" value="1"/>
</dbReference>
<dbReference type="EMBL" id="FN654719">
    <property type="protein sequence ID" value="CBY36075.1"/>
    <property type="molecule type" value="Genomic_DNA"/>
</dbReference>